<name>A0ABS8JD83_9GAMM</name>
<dbReference type="SUPFAM" id="SSF53474">
    <property type="entry name" value="alpha/beta-Hydrolases"/>
    <property type="match status" value="1"/>
</dbReference>
<accession>A0ABS8JD83</accession>
<dbReference type="EMBL" id="JAJGAK010000001">
    <property type="protein sequence ID" value="MCC8361565.1"/>
    <property type="molecule type" value="Genomic_DNA"/>
</dbReference>
<proteinExistence type="predicted"/>
<dbReference type="InterPro" id="IPR029058">
    <property type="entry name" value="AB_hydrolase_fold"/>
</dbReference>
<dbReference type="RefSeq" id="WP_230525220.1">
    <property type="nucleotide sequence ID" value="NZ_JAJGAK010000001.1"/>
</dbReference>
<keyword evidence="2" id="KW-0378">Hydrolase</keyword>
<feature type="domain" description="AB hydrolase-1" evidence="1">
    <location>
        <begin position="226"/>
        <end position="364"/>
    </location>
</feature>
<dbReference type="Pfam" id="PF12697">
    <property type="entry name" value="Abhydrolase_6"/>
    <property type="match status" value="1"/>
</dbReference>
<protein>
    <submittedName>
        <fullName evidence="2">Alpha/beta hydrolase</fullName>
    </submittedName>
</protein>
<comment type="caution">
    <text evidence="2">The sequence shown here is derived from an EMBL/GenBank/DDBJ whole genome shotgun (WGS) entry which is preliminary data.</text>
</comment>
<evidence type="ECO:0000313" key="2">
    <source>
        <dbReference type="EMBL" id="MCC8361565.1"/>
    </source>
</evidence>
<dbReference type="Gene3D" id="3.40.50.1820">
    <property type="entry name" value="alpha/beta hydrolase"/>
    <property type="match status" value="1"/>
</dbReference>
<dbReference type="InterPro" id="IPR000073">
    <property type="entry name" value="AB_hydrolase_1"/>
</dbReference>
<gene>
    <name evidence="2" type="ORF">LK996_00500</name>
</gene>
<keyword evidence="3" id="KW-1185">Reference proteome</keyword>
<dbReference type="Proteomes" id="UP001165293">
    <property type="component" value="Unassembled WGS sequence"/>
</dbReference>
<sequence>MALWHHEARVASNDWLAWASASWNEMETTCDARVADTAASTATHCTERLLQRLLARHASPWTEGVASIDGVRLQVEFRDLSPCLKSSLRIATAQSVAMEVLGGTRLAMPGFGVPLVVDSPPCDDSPYCALLPYEGVHRAATAWIEAPAAGATLPKLVIADPLRHPVLKTRRAARTLALDTSAPLARAAAASRLHRLSRLGLVRSVEVARHAGVHVLQDYDPHKRTLVMIHGLGSTPRVWLRVTNAIWGDPELRARFQVWHVLYQTDAPTIVSRKRVQTYLEDAWQLVDPAGLDAAREGIVLIGHSLGGVVARLLCVDSAFALWDAGFTVPPEQVHSDPEGVRSVQEVFAFTAYPGVTRAIFLAAPHRGSPKTGTLTGNIARVLIGRGVPEIARLRRLAIDHPDAVQPALQAIYRRGAVNSITSLQVMQPIRKASERLLPRDGIRYHTIAGVIRHRGAARTDGTVPLDSALLEGAQSTLVIPSAHGICNEPAAIAEVQRILREDVRSLH</sequence>
<evidence type="ECO:0000313" key="3">
    <source>
        <dbReference type="Proteomes" id="UP001165293"/>
    </source>
</evidence>
<organism evidence="2 3">
    <name type="scientific">Noviluteimonas lactosilytica</name>
    <dbReference type="NCBI Taxonomy" id="2888523"/>
    <lineage>
        <taxon>Bacteria</taxon>
        <taxon>Pseudomonadati</taxon>
        <taxon>Pseudomonadota</taxon>
        <taxon>Gammaproteobacteria</taxon>
        <taxon>Lysobacterales</taxon>
        <taxon>Lysobacteraceae</taxon>
        <taxon>Noviluteimonas</taxon>
    </lineage>
</organism>
<dbReference type="GO" id="GO:0016787">
    <property type="term" value="F:hydrolase activity"/>
    <property type="evidence" value="ECO:0007669"/>
    <property type="project" value="UniProtKB-KW"/>
</dbReference>
<reference evidence="2" key="1">
    <citation type="submission" date="2021-10" db="EMBL/GenBank/DDBJ databases">
        <authorList>
            <person name="Lyu M."/>
            <person name="Wang X."/>
            <person name="Meng X."/>
            <person name="Xu K."/>
        </authorList>
    </citation>
    <scope>NUCLEOTIDE SEQUENCE</scope>
    <source>
        <strain evidence="2">A6</strain>
    </source>
</reference>
<evidence type="ECO:0000259" key="1">
    <source>
        <dbReference type="Pfam" id="PF12697"/>
    </source>
</evidence>